<organism evidence="2 3">
    <name type="scientific">Mytilus edulis</name>
    <name type="common">Blue mussel</name>
    <dbReference type="NCBI Taxonomy" id="6550"/>
    <lineage>
        <taxon>Eukaryota</taxon>
        <taxon>Metazoa</taxon>
        <taxon>Spiralia</taxon>
        <taxon>Lophotrochozoa</taxon>
        <taxon>Mollusca</taxon>
        <taxon>Bivalvia</taxon>
        <taxon>Autobranchia</taxon>
        <taxon>Pteriomorphia</taxon>
        <taxon>Mytilida</taxon>
        <taxon>Mytiloidea</taxon>
        <taxon>Mytilidae</taxon>
        <taxon>Mytilinae</taxon>
        <taxon>Mytilus</taxon>
    </lineage>
</organism>
<evidence type="ECO:0000313" key="2">
    <source>
        <dbReference type="EMBL" id="CAG2226033.1"/>
    </source>
</evidence>
<dbReference type="PANTHER" id="PTHR19446">
    <property type="entry name" value="REVERSE TRANSCRIPTASES"/>
    <property type="match status" value="1"/>
</dbReference>
<dbReference type="Gene3D" id="3.60.10.10">
    <property type="entry name" value="Endonuclease/exonuclease/phosphatase"/>
    <property type="match status" value="1"/>
</dbReference>
<dbReference type="OrthoDB" id="6159030at2759"/>
<dbReference type="Pfam" id="PF00078">
    <property type="entry name" value="RVT_1"/>
    <property type="match status" value="1"/>
</dbReference>
<dbReference type="InterPro" id="IPR036691">
    <property type="entry name" value="Endo/exonu/phosph_ase_sf"/>
</dbReference>
<dbReference type="SUPFAM" id="SSF56672">
    <property type="entry name" value="DNA/RNA polymerases"/>
    <property type="match status" value="1"/>
</dbReference>
<reference evidence="2" key="1">
    <citation type="submission" date="2021-03" db="EMBL/GenBank/DDBJ databases">
        <authorList>
            <person name="Bekaert M."/>
        </authorList>
    </citation>
    <scope>NUCLEOTIDE SEQUENCE</scope>
</reference>
<gene>
    <name evidence="2" type="ORF">MEDL_39133</name>
</gene>
<sequence length="1019" mass="118321">MRGAMYGTSYFENLLKDSDICIVTEHWLNRTNITFLYELANDFRVFSCFSSSSVNSNRGSGGVAILVRKKFGFKTYNLFVDNDRICAVKLSKHGYESLCIIGTLLPSTNHSAEEYLQYFQTVCSIYDRMSVDCVTVIGGDFNTDIAIIILSRCDEWEKKYYQTELDKLLNFEVLPLNSCEINENYIEHINSNIVNVVHIAANSCIPTGKFRHYLKPYWKSNSLDYYHNEQRQARKTWLSMGQTRNNDNIFYKQYKDKKREFRKHKRNAERLWESEKFADVQKAAEMDIGQFYRVVRKHRQQKSPATCLNYDGNTATNNGDICKLWSTYFSDLYTPNEHENDNFDQSFYMDVTEKIREYSSQIRKPFNAFFDVPYTEDEIYEQIKTLKCGKAPGPDYVCNEHIIYGGNTLLKWICYIFNIILKCEYIPLLYRHGIIIPLYKGNNKDKSNPNSYRAIVLTSVFGKLHDKTVLHRINKMLTALDKTFPDPLQFGFVPEHGAIPALYTLKECINVFMKSKSKLYVGFLDNEKAFDKIWHDGLFLKLKEIGVTGKLWNILFMSYKSASAHVQYNGLTSDNFSISQGVGQGRVLSSWLFSLYINDLILQLISTNCGIRIGYLNIPAILLADDTTLLSASPKRSTRSSRLYVDIKLGNTKIACKTDTIYAGTLITNNNKTFERTKNAAKKLKKNLHSLYSAGVNPKGLTPITNTLIWKRFVLPTALYSCEVWGQLSNSETELLERTQRYAARYIQCMDKYSPTDSTTSNLGLWSLEAVIDKFKLLFFGRLCRSKSGTTHKKLFNMCISQFILDENAEHSITYNLITTLVKYDLFSFLETYVNEDYIPEKVLWSKIVRQSIEIYEENRWKSNLENRNELKRYSKIHPTLCEHRLIRLTVLYPDAKLELLVLVALGSAAIKKATCTLCNKQSFDIVKHLIMECHVLLTERNVMFYKIVDELPIQKSVDIFNLDDDDLLEVLLGAVNDIVYDLDPIDWSRMMYYIAKHVYPMFKKFRHVLFENRFNFEF</sequence>
<accession>A0A8S3T2K8</accession>
<keyword evidence="3" id="KW-1185">Reference proteome</keyword>
<evidence type="ECO:0000313" key="3">
    <source>
        <dbReference type="Proteomes" id="UP000683360"/>
    </source>
</evidence>
<proteinExistence type="predicted"/>
<dbReference type="AlphaFoldDB" id="A0A8S3T2K8"/>
<feature type="domain" description="Reverse transcriptase" evidence="1">
    <location>
        <begin position="419"/>
        <end position="715"/>
    </location>
</feature>
<dbReference type="PROSITE" id="PS50878">
    <property type="entry name" value="RT_POL"/>
    <property type="match status" value="1"/>
</dbReference>
<comment type="caution">
    <text evidence="2">The sequence shown here is derived from an EMBL/GenBank/DDBJ whole genome shotgun (WGS) entry which is preliminary data.</text>
</comment>
<name>A0A8S3T2K8_MYTED</name>
<dbReference type="InterPro" id="IPR043502">
    <property type="entry name" value="DNA/RNA_pol_sf"/>
</dbReference>
<dbReference type="InterPro" id="IPR000477">
    <property type="entry name" value="RT_dom"/>
</dbReference>
<dbReference type="EMBL" id="CAJPWZ010001866">
    <property type="protein sequence ID" value="CAG2226033.1"/>
    <property type="molecule type" value="Genomic_DNA"/>
</dbReference>
<dbReference type="Proteomes" id="UP000683360">
    <property type="component" value="Unassembled WGS sequence"/>
</dbReference>
<protein>
    <recommendedName>
        <fullName evidence="1">Reverse transcriptase domain-containing protein</fullName>
    </recommendedName>
</protein>
<dbReference type="SUPFAM" id="SSF56219">
    <property type="entry name" value="DNase I-like"/>
    <property type="match status" value="1"/>
</dbReference>
<evidence type="ECO:0000259" key="1">
    <source>
        <dbReference type="PROSITE" id="PS50878"/>
    </source>
</evidence>
<dbReference type="CDD" id="cd01650">
    <property type="entry name" value="RT_nLTR_like"/>
    <property type="match status" value="1"/>
</dbReference>